<gene>
    <name evidence="2" type="ORF">EA187_19815</name>
</gene>
<name>A0ABY0CNR4_9DELT</name>
<reference evidence="2 3" key="1">
    <citation type="submission" date="2019-01" db="EMBL/GenBank/DDBJ databases">
        <title>Lujinxingia litoralis gen. nov., sp. nov. and Lujinxingia sediminis gen. nov., sp. nov., new members in the order Bradymonadales, isolated from coastal sediment.</title>
        <authorList>
            <person name="Li C.-M."/>
        </authorList>
    </citation>
    <scope>NUCLEOTIDE SEQUENCE [LARGE SCALE GENOMIC DNA]</scope>
    <source>
        <strain evidence="2 3">SEH01</strain>
    </source>
</reference>
<proteinExistence type="predicted"/>
<dbReference type="RefSeq" id="WP_127781428.1">
    <property type="nucleotide sequence ID" value="NZ_SADD01000022.1"/>
</dbReference>
<dbReference type="EMBL" id="SADD01000022">
    <property type="protein sequence ID" value="RVU40717.1"/>
    <property type="molecule type" value="Genomic_DNA"/>
</dbReference>
<feature type="region of interest" description="Disordered" evidence="1">
    <location>
        <begin position="241"/>
        <end position="265"/>
    </location>
</feature>
<accession>A0ABY0CNR4</accession>
<evidence type="ECO:0000256" key="1">
    <source>
        <dbReference type="SAM" id="MobiDB-lite"/>
    </source>
</evidence>
<feature type="compositionally biased region" description="Acidic residues" evidence="1">
    <location>
        <begin position="251"/>
        <end position="265"/>
    </location>
</feature>
<feature type="compositionally biased region" description="Basic and acidic residues" evidence="1">
    <location>
        <begin position="241"/>
        <end position="250"/>
    </location>
</feature>
<protein>
    <submittedName>
        <fullName evidence="2">Uncharacterized protein</fullName>
    </submittedName>
</protein>
<dbReference type="Proteomes" id="UP000282926">
    <property type="component" value="Unassembled WGS sequence"/>
</dbReference>
<evidence type="ECO:0000313" key="2">
    <source>
        <dbReference type="EMBL" id="RVU40717.1"/>
    </source>
</evidence>
<evidence type="ECO:0000313" key="3">
    <source>
        <dbReference type="Proteomes" id="UP000282926"/>
    </source>
</evidence>
<sequence length="265" mass="28939">MSISYLTSAAMIAVGHDLLTNPSKLSILERDTLTTAYIEPLREVQKELVVLTTDDGEVKARLKDVSEELAGQDQIHDRLARGIYRGLECAADLAATPEGAEPYVRVRELLFPQALAINTLGYMEQGGNVLAVQSRATPAVREVLRSVCVGAHTMEEAFDAWVANGEAMSALVAERASLSGDDDDTRVSAGDLHQARLRWMRVVKALVAALDMLAIDEDERRRLLATLHEAEIRATKAREIEVAGREKGQEEPEVPEVGGDVEEPV</sequence>
<comment type="caution">
    <text evidence="2">The sequence shown here is derived from an EMBL/GenBank/DDBJ whole genome shotgun (WGS) entry which is preliminary data.</text>
</comment>
<keyword evidence="3" id="KW-1185">Reference proteome</keyword>
<organism evidence="2 3">
    <name type="scientific">Lujinxingia sediminis</name>
    <dbReference type="NCBI Taxonomy" id="2480984"/>
    <lineage>
        <taxon>Bacteria</taxon>
        <taxon>Deltaproteobacteria</taxon>
        <taxon>Bradymonadales</taxon>
        <taxon>Lujinxingiaceae</taxon>
        <taxon>Lujinxingia</taxon>
    </lineage>
</organism>